<keyword evidence="3" id="KW-0235">DNA replication</keyword>
<dbReference type="GO" id="GO:0000775">
    <property type="term" value="C:chromosome, centromeric region"/>
    <property type="evidence" value="ECO:0007669"/>
    <property type="project" value="TreeGrafter"/>
</dbReference>
<sequence>METRSLEEIQEVLELAKLERCDVQPMAQCFTFSEDLGNDSFKLMELNPDMLATIKAGDSLVIRGDESDCAVICTNNKTYELKEAEISNSLLLIPTVMFPDQMENKEETLENRQVVSIMHDYLELRPCKPRLQKLRQLLEECPYKGILEDAEGQSGKKFTYSVLQDMVQCSNTELDAALKQLNACKIQEYWRVTDFEYLIKVLTNITNLCTENDWPIDRIPLQEVSQQLEDDGTFARVVVEHVLTSFGTPVNSDTDMETDAGPSFYKLDEDKMCRLYADMILRDTKKFNFQEFMDAWQQCVPEGMKTDEFQLQGLALIDRDSSPEIITYFPVENLPDEVDERFTKLFTQKEKWTKDEITPYINDLATEKIGVGSLLMKYARGSMQKGVKVFNSRKPLS</sequence>
<accession>A0A8S4N2I2</accession>
<evidence type="ECO:0000313" key="4">
    <source>
        <dbReference type="EMBL" id="CAH1774948.1"/>
    </source>
</evidence>
<dbReference type="GO" id="GO:0000785">
    <property type="term" value="C:chromatin"/>
    <property type="evidence" value="ECO:0007669"/>
    <property type="project" value="TreeGrafter"/>
</dbReference>
<dbReference type="GO" id="GO:0034088">
    <property type="term" value="P:maintenance of mitotic sister chromatid cohesion"/>
    <property type="evidence" value="ECO:0007669"/>
    <property type="project" value="TreeGrafter"/>
</dbReference>
<proteinExistence type="inferred from homology"/>
<dbReference type="OrthoDB" id="5199543at2759"/>
<organism evidence="4 5">
    <name type="scientific">Owenia fusiformis</name>
    <name type="common">Polychaete worm</name>
    <dbReference type="NCBI Taxonomy" id="6347"/>
    <lineage>
        <taxon>Eukaryota</taxon>
        <taxon>Metazoa</taxon>
        <taxon>Spiralia</taxon>
        <taxon>Lophotrochozoa</taxon>
        <taxon>Annelida</taxon>
        <taxon>Polychaeta</taxon>
        <taxon>Sedentaria</taxon>
        <taxon>Canalipalpata</taxon>
        <taxon>Sabellida</taxon>
        <taxon>Oweniida</taxon>
        <taxon>Oweniidae</taxon>
        <taxon>Owenia</taxon>
    </lineage>
</organism>
<evidence type="ECO:0000256" key="1">
    <source>
        <dbReference type="ARBA" id="ARBA00007017"/>
    </source>
</evidence>
<comment type="caution">
    <text evidence="4">The sequence shown here is derived from an EMBL/GenBank/DDBJ whole genome shotgun (WGS) entry which is preliminary data.</text>
</comment>
<dbReference type="AlphaFoldDB" id="A0A8S4N2I2"/>
<dbReference type="GO" id="GO:0006260">
    <property type="term" value="P:DNA replication"/>
    <property type="evidence" value="ECO:0007669"/>
    <property type="project" value="UniProtKB-KW"/>
</dbReference>
<evidence type="ECO:0000313" key="5">
    <source>
        <dbReference type="Proteomes" id="UP000749559"/>
    </source>
</evidence>
<dbReference type="GO" id="GO:0031390">
    <property type="term" value="C:Ctf18 RFC-like complex"/>
    <property type="evidence" value="ECO:0007669"/>
    <property type="project" value="InterPro"/>
</dbReference>
<protein>
    <recommendedName>
        <fullName evidence="2">Sister chromatid cohesion protein DCC1</fullName>
    </recommendedName>
</protein>
<reference evidence="4" key="1">
    <citation type="submission" date="2022-03" db="EMBL/GenBank/DDBJ databases">
        <authorList>
            <person name="Martin C."/>
        </authorList>
    </citation>
    <scope>NUCLEOTIDE SEQUENCE</scope>
</reference>
<name>A0A8S4N2I2_OWEFU</name>
<evidence type="ECO:0000256" key="2">
    <source>
        <dbReference type="ARBA" id="ARBA00017682"/>
    </source>
</evidence>
<evidence type="ECO:0000256" key="3">
    <source>
        <dbReference type="ARBA" id="ARBA00022705"/>
    </source>
</evidence>
<dbReference type="InterPro" id="IPR019128">
    <property type="entry name" value="Dcc1"/>
</dbReference>
<gene>
    <name evidence="4" type="ORF">OFUS_LOCUS2311</name>
</gene>
<comment type="similarity">
    <text evidence="1">Belongs to the DCC1 family.</text>
</comment>
<dbReference type="PANTHER" id="PTHR13395">
    <property type="entry name" value="SISTER CHROMATID COHESION PROTEIN DCC1-RELATED"/>
    <property type="match status" value="1"/>
</dbReference>
<keyword evidence="5" id="KW-1185">Reference proteome</keyword>
<dbReference type="Proteomes" id="UP000749559">
    <property type="component" value="Unassembled WGS sequence"/>
</dbReference>
<dbReference type="EMBL" id="CAIIXF020000001">
    <property type="protein sequence ID" value="CAH1774948.1"/>
    <property type="molecule type" value="Genomic_DNA"/>
</dbReference>
<dbReference type="Pfam" id="PF09724">
    <property type="entry name" value="Dcc1"/>
    <property type="match status" value="1"/>
</dbReference>
<dbReference type="PANTHER" id="PTHR13395:SF6">
    <property type="entry name" value="SISTER CHROMATID COHESION PROTEIN DCC1"/>
    <property type="match status" value="1"/>
</dbReference>